<evidence type="ECO:0000313" key="2">
    <source>
        <dbReference type="EMBL" id="CAE0034137.1"/>
    </source>
</evidence>
<name>A0A7S3E7S9_9RHOD</name>
<gene>
    <name evidence="1" type="ORF">RMAR00112_LOCUS2080</name>
    <name evidence="2" type="ORF">RMAR00112_LOCUS2081</name>
</gene>
<organism evidence="2">
    <name type="scientific">Rhodosorus marinus</name>
    <dbReference type="NCBI Taxonomy" id="101924"/>
    <lineage>
        <taxon>Eukaryota</taxon>
        <taxon>Rhodophyta</taxon>
        <taxon>Stylonematophyceae</taxon>
        <taxon>Stylonematales</taxon>
        <taxon>Stylonemataceae</taxon>
        <taxon>Rhodosorus</taxon>
    </lineage>
</organism>
<sequence>MRFCSLGDLGGQGSSEISMACIVRKSSESSMVPVRNGKSFLLDYKVMNSPGDYSGFEQSMGNAYTRELVKHICVVCMFKLPTRKHSPPIRVPLRTMHFVLQDSVYVETASSLYFKITTCLCHVVKLSWKAILRGQGIKAFANSQYIDYSSGLESSFLKDLTLEQSTQVLESCYVSVLPDFKKGKELPRCTSGELPVAAKCLGSRSCRLYSWPWKNSGVCIAFRKYTQERARSVSILERRPQRPP</sequence>
<dbReference type="AlphaFoldDB" id="A0A7S3E7S9"/>
<reference evidence="2" key="1">
    <citation type="submission" date="2021-01" db="EMBL/GenBank/DDBJ databases">
        <authorList>
            <person name="Corre E."/>
            <person name="Pelletier E."/>
            <person name="Niang G."/>
            <person name="Scheremetjew M."/>
            <person name="Finn R."/>
            <person name="Kale V."/>
            <person name="Holt S."/>
            <person name="Cochrane G."/>
            <person name="Meng A."/>
            <person name="Brown T."/>
            <person name="Cohen L."/>
        </authorList>
    </citation>
    <scope>NUCLEOTIDE SEQUENCE</scope>
    <source>
        <strain evidence="2">CCMP 769</strain>
    </source>
</reference>
<accession>A0A7S3E7S9</accession>
<dbReference type="EMBL" id="HBHW01002665">
    <property type="protein sequence ID" value="CAE0034136.1"/>
    <property type="molecule type" value="Transcribed_RNA"/>
</dbReference>
<dbReference type="EMBL" id="HBHW01002666">
    <property type="protein sequence ID" value="CAE0034137.1"/>
    <property type="molecule type" value="Transcribed_RNA"/>
</dbReference>
<evidence type="ECO:0000313" key="1">
    <source>
        <dbReference type="EMBL" id="CAE0034136.1"/>
    </source>
</evidence>
<proteinExistence type="predicted"/>
<protein>
    <submittedName>
        <fullName evidence="2">Uncharacterized protein</fullName>
    </submittedName>
</protein>